<keyword evidence="1" id="KW-1133">Transmembrane helix</keyword>
<dbReference type="Proteomes" id="UP001549363">
    <property type="component" value="Unassembled WGS sequence"/>
</dbReference>
<evidence type="ECO:0000256" key="1">
    <source>
        <dbReference type="SAM" id="Phobius"/>
    </source>
</evidence>
<organism evidence="2 3">
    <name type="scientific">Lysinibacillus parviboronicapiens</name>
    <dbReference type="NCBI Taxonomy" id="436516"/>
    <lineage>
        <taxon>Bacteria</taxon>
        <taxon>Bacillati</taxon>
        <taxon>Bacillota</taxon>
        <taxon>Bacilli</taxon>
        <taxon>Bacillales</taxon>
        <taxon>Bacillaceae</taxon>
        <taxon>Lysinibacillus</taxon>
    </lineage>
</organism>
<sequence>MRYYYFWRMIYTGIFIGLLVILGGCIDRIIEIEESNTYHWQKNMNQTEFEQLKEGMTYLEVIEIAGGPGEKVRDNHYRWDDEILLTQAYIVQFKDEKLLSKEIIIVKGHSTRK</sequence>
<accession>A0ABV2PPQ8</accession>
<evidence type="ECO:0000313" key="2">
    <source>
        <dbReference type="EMBL" id="MET4562951.1"/>
    </source>
</evidence>
<dbReference type="PROSITE" id="PS51257">
    <property type="entry name" value="PROKAR_LIPOPROTEIN"/>
    <property type="match status" value="1"/>
</dbReference>
<dbReference type="EMBL" id="JBEPSB010000028">
    <property type="protein sequence ID" value="MET4562951.1"/>
    <property type="molecule type" value="Genomic_DNA"/>
</dbReference>
<keyword evidence="1" id="KW-0812">Transmembrane</keyword>
<comment type="caution">
    <text evidence="2">The sequence shown here is derived from an EMBL/GenBank/DDBJ whole genome shotgun (WGS) entry which is preliminary data.</text>
</comment>
<reference evidence="2 3" key="1">
    <citation type="submission" date="2024-06" db="EMBL/GenBank/DDBJ databases">
        <title>Sorghum-associated microbial communities from plants grown in Nebraska, USA.</title>
        <authorList>
            <person name="Schachtman D."/>
        </authorList>
    </citation>
    <scope>NUCLEOTIDE SEQUENCE [LARGE SCALE GENOMIC DNA]</scope>
    <source>
        <strain evidence="2 3">736</strain>
    </source>
</reference>
<proteinExistence type="predicted"/>
<feature type="transmembrane region" description="Helical" evidence="1">
    <location>
        <begin position="6"/>
        <end position="26"/>
    </location>
</feature>
<keyword evidence="1" id="KW-0472">Membrane</keyword>
<evidence type="ECO:0000313" key="3">
    <source>
        <dbReference type="Proteomes" id="UP001549363"/>
    </source>
</evidence>
<gene>
    <name evidence="2" type="ORF">ABIA69_004142</name>
</gene>
<keyword evidence="3" id="KW-1185">Reference proteome</keyword>
<dbReference type="RefSeq" id="WP_054768340.1">
    <property type="nucleotide sequence ID" value="NZ_JBEPSB010000028.1"/>
</dbReference>
<dbReference type="Gene3D" id="3.10.450.730">
    <property type="entry name" value="BLIP domain"/>
    <property type="match status" value="1"/>
</dbReference>
<protein>
    <submittedName>
        <fullName evidence="2">Uncharacterized protein</fullName>
    </submittedName>
</protein>
<name>A0ABV2PPQ8_9BACI</name>